<feature type="coiled-coil region" evidence="1">
    <location>
        <begin position="65"/>
        <end position="92"/>
    </location>
</feature>
<accession>A0A5B8IWU6</accession>
<evidence type="ECO:0000313" key="3">
    <source>
        <dbReference type="EMBL" id="QDY69331.1"/>
    </source>
</evidence>
<evidence type="ECO:0000313" key="4">
    <source>
        <dbReference type="Proteomes" id="UP000318483"/>
    </source>
</evidence>
<dbReference type="SMART" id="SM00935">
    <property type="entry name" value="OmpH"/>
    <property type="match status" value="1"/>
</dbReference>
<dbReference type="EMBL" id="CP042261">
    <property type="protein sequence ID" value="QDY69331.1"/>
    <property type="molecule type" value="Genomic_DNA"/>
</dbReference>
<dbReference type="KEGG" id="lit:FPZ52_06605"/>
<reference evidence="3 4" key="1">
    <citation type="submission" date="2019-07" db="EMBL/GenBank/DDBJ databases">
        <title>Litoreibacter alkalisoli sp. nov., isolated from saline-alkaline soil.</title>
        <authorList>
            <person name="Wang S."/>
            <person name="Xu L."/>
            <person name="Xing Y.-T."/>
            <person name="Sun J.-Q."/>
        </authorList>
    </citation>
    <scope>NUCLEOTIDE SEQUENCE [LARGE SCALE GENOMIC DNA]</scope>
    <source>
        <strain evidence="3 4">LN3S51</strain>
    </source>
</reference>
<evidence type="ECO:0000256" key="1">
    <source>
        <dbReference type="SAM" id="Coils"/>
    </source>
</evidence>
<dbReference type="RefSeq" id="WP_146364710.1">
    <property type="nucleotide sequence ID" value="NZ_CP042261.1"/>
</dbReference>
<gene>
    <name evidence="3" type="ORF">FPZ52_06605</name>
</gene>
<organism evidence="3 4">
    <name type="scientific">Qingshengfaniella alkalisoli</name>
    <dbReference type="NCBI Taxonomy" id="2599296"/>
    <lineage>
        <taxon>Bacteria</taxon>
        <taxon>Pseudomonadati</taxon>
        <taxon>Pseudomonadota</taxon>
        <taxon>Alphaproteobacteria</taxon>
        <taxon>Rhodobacterales</taxon>
        <taxon>Paracoccaceae</taxon>
        <taxon>Qingshengfaniella</taxon>
    </lineage>
</organism>
<keyword evidence="4" id="KW-1185">Reference proteome</keyword>
<dbReference type="Pfam" id="PF03938">
    <property type="entry name" value="OmpH"/>
    <property type="match status" value="1"/>
</dbReference>
<dbReference type="GO" id="GO:0051082">
    <property type="term" value="F:unfolded protein binding"/>
    <property type="evidence" value="ECO:0007669"/>
    <property type="project" value="InterPro"/>
</dbReference>
<dbReference type="InterPro" id="IPR024930">
    <property type="entry name" value="Skp_dom_sf"/>
</dbReference>
<protein>
    <submittedName>
        <fullName evidence="3">OmpH family outer membrane protein</fullName>
    </submittedName>
</protein>
<keyword evidence="1" id="KW-0175">Coiled coil</keyword>
<evidence type="ECO:0000256" key="2">
    <source>
        <dbReference type="SAM" id="MobiDB-lite"/>
    </source>
</evidence>
<dbReference type="OrthoDB" id="7868372at2"/>
<dbReference type="AlphaFoldDB" id="A0A5B8IWU6"/>
<sequence length="209" mass="23066">MTTNGRSTSRFRRASDLMIVGALALLVGGAPAIAQTGDAETWDSVVLTLDQDALFLQSAFGQRVQEELIERREALAAENRRIEAELVAEEQSLTERRQQLPPSDFAALATAFDEKVQRIRSERDEKSRDLQAYLETERQTFLDHAGPILARLLQERGGRVLIDRQAILMSLEGVDITQEAIAEIDSELGDGTDISAPNTPAEVESTSEQ</sequence>
<dbReference type="SUPFAM" id="SSF111384">
    <property type="entry name" value="OmpH-like"/>
    <property type="match status" value="1"/>
</dbReference>
<name>A0A5B8IWU6_9RHOB</name>
<dbReference type="InterPro" id="IPR005632">
    <property type="entry name" value="Chaperone_Skp"/>
</dbReference>
<dbReference type="Proteomes" id="UP000318483">
    <property type="component" value="Chromosome"/>
</dbReference>
<feature type="region of interest" description="Disordered" evidence="2">
    <location>
        <begin position="185"/>
        <end position="209"/>
    </location>
</feature>
<dbReference type="Gene3D" id="3.30.910.20">
    <property type="entry name" value="Skp domain"/>
    <property type="match status" value="1"/>
</dbReference>
<proteinExistence type="predicted"/>